<reference evidence="1 2" key="1">
    <citation type="submission" date="2019-08" db="EMBL/GenBank/DDBJ databases">
        <authorList>
            <person name="Peeters C."/>
        </authorList>
    </citation>
    <scope>NUCLEOTIDE SEQUENCE [LARGE SCALE GENOMIC DNA]</scope>
    <source>
        <strain evidence="1 2">LMG 31112</strain>
    </source>
</reference>
<dbReference type="EMBL" id="CABPSM010000033">
    <property type="protein sequence ID" value="VVE58538.1"/>
    <property type="molecule type" value="Genomic_DNA"/>
</dbReference>
<accession>A0A5E4ZCH1</accession>
<name>A0A5E4ZCH1_9BURK</name>
<gene>
    <name evidence="1" type="ORF">PHO31112_05338</name>
</gene>
<organism evidence="1 2">
    <name type="scientific">Pandoraea horticolens</name>
    <dbReference type="NCBI Taxonomy" id="2508298"/>
    <lineage>
        <taxon>Bacteria</taxon>
        <taxon>Pseudomonadati</taxon>
        <taxon>Pseudomonadota</taxon>
        <taxon>Betaproteobacteria</taxon>
        <taxon>Burkholderiales</taxon>
        <taxon>Burkholderiaceae</taxon>
        <taxon>Pandoraea</taxon>
    </lineage>
</organism>
<keyword evidence="2" id="KW-1185">Reference proteome</keyword>
<proteinExistence type="predicted"/>
<dbReference type="Proteomes" id="UP000343317">
    <property type="component" value="Unassembled WGS sequence"/>
</dbReference>
<dbReference type="AlphaFoldDB" id="A0A5E4ZCH1"/>
<evidence type="ECO:0000313" key="2">
    <source>
        <dbReference type="Proteomes" id="UP000343317"/>
    </source>
</evidence>
<sequence>MQLARDVLATLDTHVDAHDLLSELIGSLPEWRGGHDNGIDELYRSALCAWVAIAPPNDEGRAIVKVKILNMANGNGKLDLRRLGLECLPELPERVSRRAAGTACKPHRA</sequence>
<protein>
    <submittedName>
        <fullName evidence="1">Uncharacterized protein</fullName>
    </submittedName>
</protein>
<dbReference type="RefSeq" id="WP_150624653.1">
    <property type="nucleotide sequence ID" value="NZ_CABPSM010000033.1"/>
</dbReference>
<evidence type="ECO:0000313" key="1">
    <source>
        <dbReference type="EMBL" id="VVE58538.1"/>
    </source>
</evidence>